<feature type="domain" description="MYND-type" evidence="6">
    <location>
        <begin position="147"/>
        <end position="184"/>
    </location>
</feature>
<dbReference type="SUPFAM" id="SSF144232">
    <property type="entry name" value="HIT/MYND zinc finger-like"/>
    <property type="match status" value="1"/>
</dbReference>
<keyword evidence="1" id="KW-0479">Metal-binding</keyword>
<dbReference type="PANTHER" id="PTHR12298:SF4">
    <property type="entry name" value="PROGRAMMED CELL DEATH PROTEIN 2"/>
    <property type="match status" value="1"/>
</dbReference>
<dbReference type="GO" id="GO:0008270">
    <property type="term" value="F:zinc ion binding"/>
    <property type="evidence" value="ECO:0007669"/>
    <property type="project" value="UniProtKB-KW"/>
</dbReference>
<protein>
    <submittedName>
        <fullName evidence="8">MYND-type domain-containing protein</fullName>
    </submittedName>
</protein>
<dbReference type="InterPro" id="IPR007320">
    <property type="entry name" value="PDCD2_C"/>
</dbReference>
<dbReference type="Proteomes" id="UP000887581">
    <property type="component" value="Unplaced"/>
</dbReference>
<dbReference type="InterPro" id="IPR002893">
    <property type="entry name" value="Znf_MYND"/>
</dbReference>
<accession>A0A915PFZ4</accession>
<sequence>MTANTTFSRCPVYLGFGNAIEPHLSYRLLSHYMPLGKIGGKPAWLNPVNLPPNNFLLCRVCEKPMVFLTQVYATSPDDQNYSFHRTLFFFICRNSQCSRSNDASNVRAFRCTLSRFNDFYASEEPIDPDLEGDIPDPFWKQTYPHLCQICGCNATKKCGRCESTWYCSREHQTIDWSSSHKRECCKQSSTNQHLSAINMENIDDCSWVKRKRSFATNAFVFPEYAIEMAIEQLPRSSRVDSDDDDDDGNDENNDSDDGSVEKRMEEYRQYIKKHKNQCDSGNGDLEDLEDFADKDSAFKYFNKVVAMNPEQVLRYSRGGEPLLATDHAPPPGAIPPCSLCGSERQFELQLMPHLLALIGVDDLGADNSGSGQLGLLGEEIAGEARILLWSDVGNVVKLEITLTVSSFYKQLSCTVVWLHDDKARQERRDGRRTSSGQLPLCSCPLNLLVAADSPKAGPFIHKQKLIHTNDSQITVNFWKEEATLGCFAAGREGRFRQSLCMPFMQSFDIESLIGTRRESSAFSGISGKTPKIENAGENAEAVDIKQLPRMGALSGPNLIKSEFLCDSAAPRLHPEAATLSTTETANSESKCLETAFHAFPCVSDSKSQCAPPSPSASGYFLFKLLTN</sequence>
<dbReference type="Pfam" id="PF04194">
    <property type="entry name" value="PDCD2_C"/>
    <property type="match status" value="1"/>
</dbReference>
<feature type="region of interest" description="Disordered" evidence="5">
    <location>
        <begin position="235"/>
        <end position="262"/>
    </location>
</feature>
<dbReference type="WBParaSite" id="sdigi.contig15.g1440.t1">
    <property type="protein sequence ID" value="sdigi.contig15.g1440.t1"/>
    <property type="gene ID" value="sdigi.contig15.g1440"/>
</dbReference>
<keyword evidence="2 4" id="KW-0863">Zinc-finger</keyword>
<evidence type="ECO:0000313" key="8">
    <source>
        <dbReference type="WBParaSite" id="sdigi.contig15.g1440.t1"/>
    </source>
</evidence>
<dbReference type="PROSITE" id="PS50865">
    <property type="entry name" value="ZF_MYND_2"/>
    <property type="match status" value="1"/>
</dbReference>
<proteinExistence type="predicted"/>
<evidence type="ECO:0000256" key="5">
    <source>
        <dbReference type="SAM" id="MobiDB-lite"/>
    </source>
</evidence>
<evidence type="ECO:0000259" key="6">
    <source>
        <dbReference type="PROSITE" id="PS50865"/>
    </source>
</evidence>
<dbReference type="GO" id="GO:0005634">
    <property type="term" value="C:nucleus"/>
    <property type="evidence" value="ECO:0007669"/>
    <property type="project" value="TreeGrafter"/>
</dbReference>
<dbReference type="Pfam" id="PF01753">
    <property type="entry name" value="zf-MYND"/>
    <property type="match status" value="1"/>
</dbReference>
<dbReference type="PANTHER" id="PTHR12298">
    <property type="entry name" value="PCDC2 PROGRAMMED CELL DEATH PROTEIN 2 -RELATED"/>
    <property type="match status" value="1"/>
</dbReference>
<evidence type="ECO:0000256" key="2">
    <source>
        <dbReference type="ARBA" id="ARBA00022771"/>
    </source>
</evidence>
<dbReference type="AlphaFoldDB" id="A0A915PFZ4"/>
<evidence type="ECO:0000256" key="4">
    <source>
        <dbReference type="PROSITE-ProRule" id="PRU00134"/>
    </source>
</evidence>
<evidence type="ECO:0000256" key="1">
    <source>
        <dbReference type="ARBA" id="ARBA00022723"/>
    </source>
</evidence>
<evidence type="ECO:0000256" key="3">
    <source>
        <dbReference type="ARBA" id="ARBA00022833"/>
    </source>
</evidence>
<dbReference type="GO" id="GO:0005737">
    <property type="term" value="C:cytoplasm"/>
    <property type="evidence" value="ECO:0007669"/>
    <property type="project" value="InterPro"/>
</dbReference>
<feature type="compositionally biased region" description="Acidic residues" evidence="5">
    <location>
        <begin position="241"/>
        <end position="258"/>
    </location>
</feature>
<keyword evidence="7" id="KW-1185">Reference proteome</keyword>
<dbReference type="Gene3D" id="6.10.140.2220">
    <property type="match status" value="1"/>
</dbReference>
<evidence type="ECO:0000313" key="7">
    <source>
        <dbReference type="Proteomes" id="UP000887581"/>
    </source>
</evidence>
<keyword evidence="3" id="KW-0862">Zinc</keyword>
<name>A0A915PFZ4_9BILA</name>
<reference evidence="8" key="1">
    <citation type="submission" date="2022-11" db="UniProtKB">
        <authorList>
            <consortium name="WormBaseParasite"/>
        </authorList>
    </citation>
    <scope>IDENTIFICATION</scope>
</reference>
<organism evidence="7 8">
    <name type="scientific">Setaria digitata</name>
    <dbReference type="NCBI Taxonomy" id="48799"/>
    <lineage>
        <taxon>Eukaryota</taxon>
        <taxon>Metazoa</taxon>
        <taxon>Ecdysozoa</taxon>
        <taxon>Nematoda</taxon>
        <taxon>Chromadorea</taxon>
        <taxon>Rhabditida</taxon>
        <taxon>Spirurina</taxon>
        <taxon>Spiruromorpha</taxon>
        <taxon>Filarioidea</taxon>
        <taxon>Setariidae</taxon>
        <taxon>Setaria</taxon>
    </lineage>
</organism>